<reference evidence="2 3" key="1">
    <citation type="journal article" date="2021" name="Commun. Biol.">
        <title>The genome of Shorea leprosula (Dipterocarpaceae) highlights the ecological relevance of drought in aseasonal tropical rainforests.</title>
        <authorList>
            <person name="Ng K.K.S."/>
            <person name="Kobayashi M.J."/>
            <person name="Fawcett J.A."/>
            <person name="Hatakeyama M."/>
            <person name="Paape T."/>
            <person name="Ng C.H."/>
            <person name="Ang C.C."/>
            <person name="Tnah L.H."/>
            <person name="Lee C.T."/>
            <person name="Nishiyama T."/>
            <person name="Sese J."/>
            <person name="O'Brien M.J."/>
            <person name="Copetti D."/>
            <person name="Mohd Noor M.I."/>
            <person name="Ong R.C."/>
            <person name="Putra M."/>
            <person name="Sireger I.Z."/>
            <person name="Indrioko S."/>
            <person name="Kosugi Y."/>
            <person name="Izuno A."/>
            <person name="Isagi Y."/>
            <person name="Lee S.L."/>
            <person name="Shimizu K.K."/>
        </authorList>
    </citation>
    <scope>NUCLEOTIDE SEQUENCE [LARGE SCALE GENOMIC DNA]</scope>
    <source>
        <strain evidence="2">214</strain>
    </source>
</reference>
<evidence type="ECO:0000313" key="2">
    <source>
        <dbReference type="EMBL" id="GKU95628.1"/>
    </source>
</evidence>
<dbReference type="Proteomes" id="UP001054252">
    <property type="component" value="Unassembled WGS sequence"/>
</dbReference>
<sequence length="66" mass="7178">MFLSRAPSPLITTRVSVSVLPLKNPFGPIFSSFRRRDFVVRAESSPEGEVEAVETNGEGAEKVEVG</sequence>
<organism evidence="2 3">
    <name type="scientific">Rubroshorea leprosula</name>
    <dbReference type="NCBI Taxonomy" id="152421"/>
    <lineage>
        <taxon>Eukaryota</taxon>
        <taxon>Viridiplantae</taxon>
        <taxon>Streptophyta</taxon>
        <taxon>Embryophyta</taxon>
        <taxon>Tracheophyta</taxon>
        <taxon>Spermatophyta</taxon>
        <taxon>Magnoliopsida</taxon>
        <taxon>eudicotyledons</taxon>
        <taxon>Gunneridae</taxon>
        <taxon>Pentapetalae</taxon>
        <taxon>rosids</taxon>
        <taxon>malvids</taxon>
        <taxon>Malvales</taxon>
        <taxon>Dipterocarpaceae</taxon>
        <taxon>Rubroshorea</taxon>
    </lineage>
</organism>
<gene>
    <name evidence="2" type="ORF">SLEP1_g8962</name>
</gene>
<evidence type="ECO:0000313" key="3">
    <source>
        <dbReference type="Proteomes" id="UP001054252"/>
    </source>
</evidence>
<proteinExistence type="predicted"/>
<dbReference type="AlphaFoldDB" id="A0AAV5I3I6"/>
<name>A0AAV5I3I6_9ROSI</name>
<accession>A0AAV5I3I6</accession>
<dbReference type="EMBL" id="BPVZ01000009">
    <property type="protein sequence ID" value="GKU95628.1"/>
    <property type="molecule type" value="Genomic_DNA"/>
</dbReference>
<comment type="caution">
    <text evidence="2">The sequence shown here is derived from an EMBL/GenBank/DDBJ whole genome shotgun (WGS) entry which is preliminary data.</text>
</comment>
<protein>
    <submittedName>
        <fullName evidence="2">Uncharacterized protein</fullName>
    </submittedName>
</protein>
<evidence type="ECO:0000256" key="1">
    <source>
        <dbReference type="SAM" id="MobiDB-lite"/>
    </source>
</evidence>
<keyword evidence="3" id="KW-1185">Reference proteome</keyword>
<feature type="region of interest" description="Disordered" evidence="1">
    <location>
        <begin position="44"/>
        <end position="66"/>
    </location>
</feature>